<dbReference type="STRING" id="1945520.A1019T_01137"/>
<dbReference type="Gene3D" id="1.25.40.10">
    <property type="entry name" value="Tetratricopeptide repeat domain"/>
    <property type="match status" value="1"/>
</dbReference>
<protein>
    <recommendedName>
        <fullName evidence="3">Tetratricopeptide repeat protein</fullName>
    </recommendedName>
</protein>
<dbReference type="SUPFAM" id="SSF48452">
    <property type="entry name" value="TPR-like"/>
    <property type="match status" value="1"/>
</dbReference>
<organism evidence="1 2">
    <name type="scientific">Psychrobacter pasteurii</name>
    <dbReference type="NCBI Taxonomy" id="1945520"/>
    <lineage>
        <taxon>Bacteria</taxon>
        <taxon>Pseudomonadati</taxon>
        <taxon>Pseudomonadota</taxon>
        <taxon>Gammaproteobacteria</taxon>
        <taxon>Moraxellales</taxon>
        <taxon>Moraxellaceae</taxon>
        <taxon>Psychrobacter</taxon>
    </lineage>
</organism>
<dbReference type="RefSeq" id="WP_077448568.1">
    <property type="nucleotide sequence ID" value="NZ_FUGD01000075.1"/>
</dbReference>
<gene>
    <name evidence="1" type="ORF">A1019T_01137</name>
</gene>
<evidence type="ECO:0000313" key="2">
    <source>
        <dbReference type="Proteomes" id="UP000188169"/>
    </source>
</evidence>
<sequence length="274" mass="31227">MSIQPQTKSIEVQSFMNSYLGLLSPNNFRLKLWLRDAEALRKSNPVDSYMIEGWVSRAQGNLNDAVKKVANASKLDDSVLGNLATMYSSAGRFDEAEKLCLSILQKDNYDWYAFHQMLVNTSVTLNQTRLKKAMNLFKPVDEKAQVLLNIGNIYLEDIVKAHEVLEKVGVTIATYRSIMEMATVVKNNKYLGDSKLKLSMQVNEVGKILIIDETLFNVTVDDCIDLNEQYFDSILSLECPFDELKKVVYNFRPGEEKEDLESEASSYKEFVEWG</sequence>
<dbReference type="InterPro" id="IPR011990">
    <property type="entry name" value="TPR-like_helical_dom_sf"/>
</dbReference>
<evidence type="ECO:0000313" key="1">
    <source>
        <dbReference type="EMBL" id="SJM37166.1"/>
    </source>
</evidence>
<dbReference type="EMBL" id="FUGD01000075">
    <property type="protein sequence ID" value="SJM37166.1"/>
    <property type="molecule type" value="Genomic_DNA"/>
</dbReference>
<dbReference type="Proteomes" id="UP000188169">
    <property type="component" value="Unassembled WGS sequence"/>
</dbReference>
<reference evidence="2" key="1">
    <citation type="submission" date="2017-02" db="EMBL/GenBank/DDBJ databases">
        <authorList>
            <person name="Mornico D."/>
        </authorList>
    </citation>
    <scope>NUCLEOTIDE SEQUENCE [LARGE SCALE GENOMIC DNA]</scope>
</reference>
<name>A0A1R4EFA3_9GAMM</name>
<dbReference type="OrthoDB" id="582340at2"/>
<accession>A0A1R4EFA3</accession>
<dbReference type="AlphaFoldDB" id="A0A1R4EFA3"/>
<keyword evidence="2" id="KW-1185">Reference proteome</keyword>
<proteinExistence type="predicted"/>
<evidence type="ECO:0008006" key="3">
    <source>
        <dbReference type="Google" id="ProtNLM"/>
    </source>
</evidence>